<evidence type="ECO:0000313" key="7">
    <source>
        <dbReference type="EMBL" id="ANW96915.1"/>
    </source>
</evidence>
<protein>
    <submittedName>
        <fullName evidence="7">Polyprenyl synthetase</fullName>
    </submittedName>
</protein>
<dbReference type="GO" id="GO:0008299">
    <property type="term" value="P:isoprenoid biosynthetic process"/>
    <property type="evidence" value="ECO:0007669"/>
    <property type="project" value="InterPro"/>
</dbReference>
<comment type="cofactor">
    <cofactor evidence="1">
        <name>Mg(2+)</name>
        <dbReference type="ChEBI" id="CHEBI:18420"/>
    </cofactor>
</comment>
<dbReference type="KEGG" id="wfu:AXE80_11750"/>
<dbReference type="SFLD" id="SFLDS00005">
    <property type="entry name" value="Isoprenoid_Synthase_Type_I"/>
    <property type="match status" value="1"/>
</dbReference>
<dbReference type="PANTHER" id="PTHR12001">
    <property type="entry name" value="GERANYLGERANYL PYROPHOSPHATE SYNTHASE"/>
    <property type="match status" value="1"/>
</dbReference>
<dbReference type="AlphaFoldDB" id="A0A1B1Y823"/>
<dbReference type="Gene3D" id="1.10.600.10">
    <property type="entry name" value="Farnesyl Diphosphate Synthase"/>
    <property type="match status" value="1"/>
</dbReference>
<proteinExistence type="inferred from homology"/>
<evidence type="ECO:0000256" key="1">
    <source>
        <dbReference type="ARBA" id="ARBA00001946"/>
    </source>
</evidence>
<accession>A0A1B1Y823</accession>
<dbReference type="PROSITE" id="PS00723">
    <property type="entry name" value="POLYPRENYL_SYNTHASE_1"/>
    <property type="match status" value="1"/>
</dbReference>
<evidence type="ECO:0000313" key="8">
    <source>
        <dbReference type="Proteomes" id="UP000092967"/>
    </source>
</evidence>
<dbReference type="SFLD" id="SFLDG01017">
    <property type="entry name" value="Polyprenyl_Transferase_Like"/>
    <property type="match status" value="1"/>
</dbReference>
<dbReference type="InterPro" id="IPR033749">
    <property type="entry name" value="Polyprenyl_synt_CS"/>
</dbReference>
<dbReference type="CDD" id="cd00685">
    <property type="entry name" value="Trans_IPPS_HT"/>
    <property type="match status" value="1"/>
</dbReference>
<dbReference type="PANTHER" id="PTHR12001:SF85">
    <property type="entry name" value="SHORT CHAIN ISOPRENYL DIPHOSPHATE SYNTHASE"/>
    <property type="match status" value="1"/>
</dbReference>
<keyword evidence="5" id="KW-0460">Magnesium</keyword>
<evidence type="ECO:0000256" key="5">
    <source>
        <dbReference type="ARBA" id="ARBA00022842"/>
    </source>
</evidence>
<name>A0A1B1Y823_9FLAO</name>
<dbReference type="InterPro" id="IPR000092">
    <property type="entry name" value="Polyprenyl_synt"/>
</dbReference>
<gene>
    <name evidence="7" type="ORF">AXE80_11750</name>
</gene>
<dbReference type="Pfam" id="PF00348">
    <property type="entry name" value="polyprenyl_synt"/>
    <property type="match status" value="1"/>
</dbReference>
<dbReference type="RefSeq" id="WP_068827554.1">
    <property type="nucleotide sequence ID" value="NZ_CP014224.1"/>
</dbReference>
<evidence type="ECO:0000256" key="3">
    <source>
        <dbReference type="ARBA" id="ARBA00022679"/>
    </source>
</evidence>
<reference evidence="7 8" key="1">
    <citation type="submission" date="2016-02" db="EMBL/GenBank/DDBJ databases">
        <authorList>
            <person name="Wen L."/>
            <person name="He K."/>
            <person name="Yang H."/>
        </authorList>
    </citation>
    <scope>NUCLEOTIDE SEQUENCE [LARGE SCALE GENOMIC DNA]</scope>
    <source>
        <strain evidence="7 8">CZ1127</strain>
    </source>
</reference>
<dbReference type="SUPFAM" id="SSF48576">
    <property type="entry name" value="Terpenoid synthases"/>
    <property type="match status" value="1"/>
</dbReference>
<comment type="similarity">
    <text evidence="2 6">Belongs to the FPP/GGPP synthase family.</text>
</comment>
<dbReference type="OrthoDB" id="9805316at2"/>
<evidence type="ECO:0000256" key="6">
    <source>
        <dbReference type="RuleBase" id="RU004466"/>
    </source>
</evidence>
<dbReference type="Proteomes" id="UP000092967">
    <property type="component" value="Chromosome"/>
</dbReference>
<dbReference type="GO" id="GO:0046872">
    <property type="term" value="F:metal ion binding"/>
    <property type="evidence" value="ECO:0007669"/>
    <property type="project" value="UniProtKB-KW"/>
</dbReference>
<keyword evidence="8" id="KW-1185">Reference proteome</keyword>
<organism evidence="7 8">
    <name type="scientific">Wenyingzhuangia fucanilytica</name>
    <dbReference type="NCBI Taxonomy" id="1790137"/>
    <lineage>
        <taxon>Bacteria</taxon>
        <taxon>Pseudomonadati</taxon>
        <taxon>Bacteroidota</taxon>
        <taxon>Flavobacteriia</taxon>
        <taxon>Flavobacteriales</taxon>
        <taxon>Flavobacteriaceae</taxon>
        <taxon>Wenyingzhuangia</taxon>
    </lineage>
</organism>
<sequence length="323" mass="36712">MDLTVYRNSFLSFLKEKATFKEPATLYNPIHYILELGGKRIRPLLTLMSVDAFGKDYKQGLNAALAVEVFHNFTLLHDDIMDDAPLRRGKATVHEKWDVNTAILSGDAMMILANQYLEVYEGDTYKKLMKLFQQTALEVCEGQQHDMDFENRNDVSISEYIEMIRLKTSVLVAAALKMGAIIADASEQDAEAMYQYGLNLGLAFQLQDDYLDAFGDPETFGKQVGGDIIENKKTFLYLKALENLEGDDQEQLLSLFTKPQDDLELKVKIAKELFIKSLAVNRIQQEIKDYTQKAFDVLKDVSISESTKENLIAFGHYLMGRKV</sequence>
<evidence type="ECO:0000256" key="2">
    <source>
        <dbReference type="ARBA" id="ARBA00006706"/>
    </source>
</evidence>
<dbReference type="InterPro" id="IPR008949">
    <property type="entry name" value="Isoprenoid_synthase_dom_sf"/>
</dbReference>
<keyword evidence="4" id="KW-0479">Metal-binding</keyword>
<keyword evidence="3 6" id="KW-0808">Transferase</keyword>
<dbReference type="STRING" id="1790137.AXE80_11750"/>
<evidence type="ECO:0000256" key="4">
    <source>
        <dbReference type="ARBA" id="ARBA00022723"/>
    </source>
</evidence>
<dbReference type="EMBL" id="CP014224">
    <property type="protein sequence ID" value="ANW96915.1"/>
    <property type="molecule type" value="Genomic_DNA"/>
</dbReference>
<dbReference type="PROSITE" id="PS00444">
    <property type="entry name" value="POLYPRENYL_SYNTHASE_2"/>
    <property type="match status" value="1"/>
</dbReference>
<dbReference type="GO" id="GO:0004659">
    <property type="term" value="F:prenyltransferase activity"/>
    <property type="evidence" value="ECO:0007669"/>
    <property type="project" value="InterPro"/>
</dbReference>